<reference evidence="1" key="1">
    <citation type="journal article" date="2021" name="Proc. Natl. Acad. Sci. U.S.A.">
        <title>A Catalog of Tens of Thousands of Viruses from Human Metagenomes Reveals Hidden Associations with Chronic Diseases.</title>
        <authorList>
            <person name="Tisza M.J."/>
            <person name="Buck C.B."/>
        </authorList>
    </citation>
    <scope>NUCLEOTIDE SEQUENCE</scope>
    <source>
        <strain evidence="1">CtPYc18</strain>
    </source>
</reference>
<name>A0A8S5RC50_9VIRU</name>
<proteinExistence type="predicted"/>
<sequence length="112" mass="12750">MIYNPKGYNVYAIPNVFDKNAKGNSTCIFFFGAYLNRGGFYNKNGVSDVTATLLDILMERYEVKYNSTDPNRLTQVIAERPITIQEAIMRRESSLFPAAQLSERKNEIDSNP</sequence>
<dbReference type="EMBL" id="BK059092">
    <property type="protein sequence ID" value="DAE28998.1"/>
    <property type="molecule type" value="Genomic_DNA"/>
</dbReference>
<evidence type="ECO:0000313" key="1">
    <source>
        <dbReference type="EMBL" id="DAE28998.1"/>
    </source>
</evidence>
<organism evidence="1">
    <name type="scientific">virus sp. ctPYc18</name>
    <dbReference type="NCBI Taxonomy" id="2828251"/>
    <lineage>
        <taxon>Viruses</taxon>
    </lineage>
</organism>
<accession>A0A8S5RC50</accession>
<protein>
    <submittedName>
        <fullName evidence="1">Terminase large subunit</fullName>
    </submittedName>
</protein>